<feature type="compositionally biased region" description="Low complexity" evidence="2">
    <location>
        <begin position="318"/>
        <end position="344"/>
    </location>
</feature>
<feature type="coiled-coil region" evidence="1">
    <location>
        <begin position="50"/>
        <end position="103"/>
    </location>
</feature>
<evidence type="ECO:0000256" key="1">
    <source>
        <dbReference type="SAM" id="Coils"/>
    </source>
</evidence>
<dbReference type="Pfam" id="PF11905">
    <property type="entry name" value="DUF3425"/>
    <property type="match status" value="1"/>
</dbReference>
<dbReference type="CDD" id="cd14688">
    <property type="entry name" value="bZIP_YAP"/>
    <property type="match status" value="1"/>
</dbReference>
<reference evidence="3 4" key="1">
    <citation type="submission" date="2015-07" db="EMBL/GenBank/DDBJ databases">
        <title>The genome of the fungus Escovopsis weberi, a specialized disease agent of ant agriculture.</title>
        <authorList>
            <person name="de Man T.J."/>
            <person name="Stajich J.E."/>
            <person name="Kubicek C.P."/>
            <person name="Chenthamara K."/>
            <person name="Atanasova L."/>
            <person name="Druzhinina I.S."/>
            <person name="Birnbaum S."/>
            <person name="Barribeau S.M."/>
            <person name="Teiling C."/>
            <person name="Suen G."/>
            <person name="Currie C."/>
            <person name="Gerardo N.M."/>
        </authorList>
    </citation>
    <scope>NUCLEOTIDE SEQUENCE [LARGE SCALE GENOMIC DNA]</scope>
</reference>
<sequence length="598" mass="66560">MSDGDPVTTTSPAAAELGGIAGKKRKMVTGSRGVAHLTPEQLAKKRANDREAQRAIRERTKNTIEALQQKIHELTNMDHMLELQKAQQARECVERENADIKRRLVAIMGMLEPLVHAQMEPQPCIPPTPQAYAPSVAIHSTGALSYNSPSTTHSASPAASLQQQQPQPQPQPQQHIHQPPIPHWQQACSGGRTVTPFQAQLQAHLPATSPGSLSAGVIATFDDFTRSQLEQQRQGLQHGFEMGQERLNLNYVLSHDNHGGSLTGIPKIERGIHGAQDSPGFHHVPMKHDWTQVNQVGQQGQQAQSPGQSMPVRPENWDAASSRFDSSGSSVSAAPSSTTVSIPSSHEHSLTTLPASYSRHEPHGPGMAATYLGITRGLLPPFAIPTNNCLPTGPLDSLLLDCINERRQRRQEGLEAHKVVGPHYPSVSSLLNPENARYSHPLSKFFTDILAKFPDIANLPERIAVLYVMFVFMRWQCLLSSDTYNLLPEWMIPRPIQLTKPHPIWIDYLPFPVMRERLVELYNPVDYCFENFFVPYTKTLILSWPYEGTDTLLQDPASDEIMINPVFFRHLRNLDNWKLVGNDFEKAFPKLAGSYNKG</sequence>
<feature type="compositionally biased region" description="Low complexity" evidence="2">
    <location>
        <begin position="148"/>
        <end position="186"/>
    </location>
</feature>
<feature type="compositionally biased region" description="Low complexity" evidence="2">
    <location>
        <begin position="295"/>
        <end position="309"/>
    </location>
</feature>
<evidence type="ECO:0000313" key="4">
    <source>
        <dbReference type="Proteomes" id="UP000053831"/>
    </source>
</evidence>
<dbReference type="AlphaFoldDB" id="A0A0M8N7Z8"/>
<feature type="region of interest" description="Disordered" evidence="2">
    <location>
        <begin position="295"/>
        <end position="347"/>
    </location>
</feature>
<protein>
    <recommendedName>
        <fullName evidence="5">BZIP transcription factor</fullName>
    </recommendedName>
</protein>
<gene>
    <name evidence="3" type="ORF">ESCO_001765</name>
</gene>
<feature type="region of interest" description="Disordered" evidence="2">
    <location>
        <begin position="1"/>
        <end position="41"/>
    </location>
</feature>
<name>A0A0M8N7Z8_ESCWE</name>
<dbReference type="OrthoDB" id="4161589at2759"/>
<dbReference type="EMBL" id="LGSR01000006">
    <property type="protein sequence ID" value="KOS22594.1"/>
    <property type="molecule type" value="Genomic_DNA"/>
</dbReference>
<dbReference type="PANTHER" id="PTHR37012">
    <property type="entry name" value="B-ZIP TRANSCRIPTION FACTOR (EUROFUNG)-RELATED"/>
    <property type="match status" value="1"/>
</dbReference>
<keyword evidence="4" id="KW-1185">Reference proteome</keyword>
<evidence type="ECO:0000256" key="2">
    <source>
        <dbReference type="SAM" id="MobiDB-lite"/>
    </source>
</evidence>
<dbReference type="InterPro" id="IPR021833">
    <property type="entry name" value="DUF3425"/>
</dbReference>
<comment type="caution">
    <text evidence="3">The sequence shown here is derived from an EMBL/GenBank/DDBJ whole genome shotgun (WGS) entry which is preliminary data.</text>
</comment>
<organism evidence="3 4">
    <name type="scientific">Escovopsis weberi</name>
    <dbReference type="NCBI Taxonomy" id="150374"/>
    <lineage>
        <taxon>Eukaryota</taxon>
        <taxon>Fungi</taxon>
        <taxon>Dikarya</taxon>
        <taxon>Ascomycota</taxon>
        <taxon>Pezizomycotina</taxon>
        <taxon>Sordariomycetes</taxon>
        <taxon>Hypocreomycetidae</taxon>
        <taxon>Hypocreales</taxon>
        <taxon>Hypocreaceae</taxon>
        <taxon>Escovopsis</taxon>
    </lineage>
</organism>
<accession>A0A0M8N7Z8</accession>
<evidence type="ECO:0008006" key="5">
    <source>
        <dbReference type="Google" id="ProtNLM"/>
    </source>
</evidence>
<dbReference type="Proteomes" id="UP000053831">
    <property type="component" value="Unassembled WGS sequence"/>
</dbReference>
<feature type="region of interest" description="Disordered" evidence="2">
    <location>
        <begin position="143"/>
        <end position="189"/>
    </location>
</feature>
<dbReference type="PANTHER" id="PTHR37012:SF2">
    <property type="entry name" value="BZIP DOMAIN-CONTAINING PROTEIN-RELATED"/>
    <property type="match status" value="1"/>
</dbReference>
<dbReference type="Gene3D" id="1.20.5.170">
    <property type="match status" value="1"/>
</dbReference>
<proteinExistence type="predicted"/>
<evidence type="ECO:0000313" key="3">
    <source>
        <dbReference type="EMBL" id="KOS22594.1"/>
    </source>
</evidence>
<keyword evidence="1" id="KW-0175">Coiled coil</keyword>